<organism evidence="2">
    <name type="scientific">Cupriavidus oxalaticus</name>
    <dbReference type="NCBI Taxonomy" id="96344"/>
    <lineage>
        <taxon>Bacteria</taxon>
        <taxon>Pseudomonadati</taxon>
        <taxon>Pseudomonadota</taxon>
        <taxon>Betaproteobacteria</taxon>
        <taxon>Burkholderiales</taxon>
        <taxon>Burkholderiaceae</taxon>
        <taxon>Cupriavidus</taxon>
    </lineage>
</organism>
<gene>
    <name evidence="2" type="ORF">CO2235_200107</name>
</gene>
<proteinExistence type="predicted"/>
<feature type="region of interest" description="Disordered" evidence="1">
    <location>
        <begin position="83"/>
        <end position="107"/>
    </location>
</feature>
<feature type="compositionally biased region" description="Pro residues" evidence="1">
    <location>
        <begin position="84"/>
        <end position="100"/>
    </location>
</feature>
<feature type="region of interest" description="Disordered" evidence="1">
    <location>
        <begin position="15"/>
        <end position="47"/>
    </location>
</feature>
<protein>
    <submittedName>
        <fullName evidence="2">Uncharacterized protein</fullName>
    </submittedName>
</protein>
<dbReference type="EMBL" id="OGUS01000121">
    <property type="protein sequence ID" value="SPC14251.1"/>
    <property type="molecule type" value="Genomic_DNA"/>
</dbReference>
<name>A0A375G3M8_9BURK</name>
<reference evidence="2" key="1">
    <citation type="submission" date="2018-01" db="EMBL/GenBank/DDBJ databases">
        <authorList>
            <person name="Clerissi C."/>
        </authorList>
    </citation>
    <scope>NUCLEOTIDE SEQUENCE</scope>
    <source>
        <strain evidence="2">Cupriavidus oxalaticus LMG 2235</strain>
    </source>
</reference>
<sequence length="139" mass="14942">MPGCSLPSPACLRERGWGRGQAHGKHRDVSLRGNACPLPRPSPINGRGKTTFAAFDVVSSLTGRNCGPLSFCGEAGHVGHLFHPLPPAPQPPSTTRPPATPGMTLAPWRRAPSCNRRRQEVATAWREISAHRHSFVSAL</sequence>
<evidence type="ECO:0000256" key="1">
    <source>
        <dbReference type="SAM" id="MobiDB-lite"/>
    </source>
</evidence>
<comment type="caution">
    <text evidence="2">The sequence shown here is derived from an EMBL/GenBank/DDBJ whole genome shotgun (WGS) entry which is preliminary data.</text>
</comment>
<evidence type="ECO:0000313" key="2">
    <source>
        <dbReference type="EMBL" id="SPC14251.1"/>
    </source>
</evidence>
<dbReference type="Proteomes" id="UP000256862">
    <property type="component" value="Chromosome CO2235"/>
</dbReference>
<accession>A0A375G3M8</accession>
<dbReference type="AlphaFoldDB" id="A0A375G3M8"/>